<sequence length="216" mass="24164">MTQKWIFIDLTAVTNINAVNFDEYTRIILFIPQNSPNLDLSINRQKKPVNMTLINVPVNQVNSISLFISLYIGIYDSQTDKKIDFVILSHYSGFTDLTKHMSILGRNCTTINVQSLKALAPSSSDEIDAAVEALKTLWGSGKIKNYPKKLTALRNVINSTNKALSGAQITSIIDKLCSEKIITLNGQNITFNLSKFTHAGDYTNKYEIIDNLDIPF</sequence>
<organism evidence="2 3">
    <name type="scientific">Thorsellia anophelis DSM 18579</name>
    <dbReference type="NCBI Taxonomy" id="1123402"/>
    <lineage>
        <taxon>Bacteria</taxon>
        <taxon>Pseudomonadati</taxon>
        <taxon>Pseudomonadota</taxon>
        <taxon>Gammaproteobacteria</taxon>
        <taxon>Enterobacterales</taxon>
        <taxon>Thorselliaceae</taxon>
        <taxon>Thorsellia</taxon>
    </lineage>
</organism>
<dbReference type="OrthoDB" id="9791898at2"/>
<dbReference type="Proteomes" id="UP000242642">
    <property type="component" value="Unassembled WGS sequence"/>
</dbReference>
<evidence type="ECO:0000313" key="3">
    <source>
        <dbReference type="Proteomes" id="UP000242642"/>
    </source>
</evidence>
<dbReference type="AlphaFoldDB" id="A0A1I0C2N2"/>
<dbReference type="InterPro" id="IPR041494">
    <property type="entry name" value="PIN7"/>
</dbReference>
<dbReference type="Pfam" id="PF18475">
    <property type="entry name" value="PIN7"/>
    <property type="match status" value="1"/>
</dbReference>
<evidence type="ECO:0000259" key="1">
    <source>
        <dbReference type="Pfam" id="PF18475"/>
    </source>
</evidence>
<dbReference type="RefSeq" id="WP_093319154.1">
    <property type="nucleotide sequence ID" value="NZ_FOHV01000009.1"/>
</dbReference>
<feature type="domain" description="PIN-like" evidence="1">
    <location>
        <begin position="7"/>
        <end position="102"/>
    </location>
</feature>
<proteinExistence type="predicted"/>
<reference evidence="3" key="1">
    <citation type="submission" date="2016-10" db="EMBL/GenBank/DDBJ databases">
        <authorList>
            <person name="Varghese N."/>
            <person name="Submissions S."/>
        </authorList>
    </citation>
    <scope>NUCLEOTIDE SEQUENCE [LARGE SCALE GENOMIC DNA]</scope>
    <source>
        <strain evidence="3">DSM 18579</strain>
    </source>
</reference>
<name>A0A1I0C2N2_9GAMM</name>
<accession>A0A1I0C2N2</accession>
<dbReference type="STRING" id="1123402.SAMN02583745_01460"/>
<keyword evidence="3" id="KW-1185">Reference proteome</keyword>
<dbReference type="EMBL" id="FOHV01000009">
    <property type="protein sequence ID" value="SET13265.1"/>
    <property type="molecule type" value="Genomic_DNA"/>
</dbReference>
<protein>
    <recommendedName>
        <fullName evidence="1">PIN-like domain-containing protein</fullName>
    </recommendedName>
</protein>
<evidence type="ECO:0000313" key="2">
    <source>
        <dbReference type="EMBL" id="SET13265.1"/>
    </source>
</evidence>
<gene>
    <name evidence="2" type="ORF">SAMN02583745_01460</name>
</gene>